<sequence length="187" mass="21165">MKHFLLFMSFIACISFAGAQSFNDTTYGFRLGLNSSTLEQDNVDYENRRYGLHANFFANVPLNETFSLQPEIGVSSLGVNENEFRQANGEVTAFKRNWLHSNLLAQINLNRKIYFLVGPQLGVSVAETDGNRNRYDFEIAGILGLGYMLDSNWSVDARYGYGFPNLDNDLTAEAGNRWFQLGVSYRL</sequence>
<dbReference type="InterPro" id="IPR025665">
    <property type="entry name" value="Beta-barrel_OMP_2"/>
</dbReference>
<dbReference type="Proteomes" id="UP000248584">
    <property type="component" value="Unassembled WGS sequence"/>
</dbReference>
<dbReference type="RefSeq" id="WP_015363234.1">
    <property type="nucleotide sequence ID" value="NZ_QKZR01000003.1"/>
</dbReference>
<evidence type="ECO:0000259" key="2">
    <source>
        <dbReference type="Pfam" id="PF13568"/>
    </source>
</evidence>
<evidence type="ECO:0000313" key="3">
    <source>
        <dbReference type="EMBL" id="PZX39727.1"/>
    </source>
</evidence>
<keyword evidence="1" id="KW-0732">Signal</keyword>
<feature type="domain" description="Outer membrane protein beta-barrel" evidence="2">
    <location>
        <begin position="19"/>
        <end position="167"/>
    </location>
</feature>
<feature type="signal peptide" evidence="1">
    <location>
        <begin position="1"/>
        <end position="19"/>
    </location>
</feature>
<feature type="chain" id="PRO_5046994847" evidence="1">
    <location>
        <begin position="20"/>
        <end position="187"/>
    </location>
</feature>
<reference evidence="3 4" key="1">
    <citation type="submission" date="2018-06" db="EMBL/GenBank/DDBJ databases">
        <title>Genomic Encyclopedia of Archaeal and Bacterial Type Strains, Phase II (KMG-II): from individual species to whole genera.</title>
        <authorList>
            <person name="Goeker M."/>
        </authorList>
    </citation>
    <scope>NUCLEOTIDE SEQUENCE [LARGE SCALE GENOMIC DNA]</scope>
    <source>
        <strain evidence="3 4">DSM 17205</strain>
    </source>
</reference>
<evidence type="ECO:0000256" key="1">
    <source>
        <dbReference type="SAM" id="SignalP"/>
    </source>
</evidence>
<accession>A0ABX5PX88</accession>
<dbReference type="Pfam" id="PF13568">
    <property type="entry name" value="OMP_b-brl_2"/>
    <property type="match status" value="1"/>
</dbReference>
<evidence type="ECO:0000313" key="4">
    <source>
        <dbReference type="Proteomes" id="UP000248584"/>
    </source>
</evidence>
<gene>
    <name evidence="3" type="ORF">LX97_02082</name>
</gene>
<organism evidence="3 4">
    <name type="scientific">Nonlabens dokdonensis</name>
    <dbReference type="NCBI Taxonomy" id="328515"/>
    <lineage>
        <taxon>Bacteria</taxon>
        <taxon>Pseudomonadati</taxon>
        <taxon>Bacteroidota</taxon>
        <taxon>Flavobacteriia</taxon>
        <taxon>Flavobacteriales</taxon>
        <taxon>Flavobacteriaceae</taxon>
        <taxon>Nonlabens</taxon>
    </lineage>
</organism>
<comment type="caution">
    <text evidence="3">The sequence shown here is derived from an EMBL/GenBank/DDBJ whole genome shotgun (WGS) entry which is preliminary data.</text>
</comment>
<name>A0ABX5PX88_9FLAO</name>
<dbReference type="Gene3D" id="2.40.160.20">
    <property type="match status" value="1"/>
</dbReference>
<dbReference type="InterPro" id="IPR011250">
    <property type="entry name" value="OMP/PagP_B-barrel"/>
</dbReference>
<dbReference type="SUPFAM" id="SSF56925">
    <property type="entry name" value="OMPA-like"/>
    <property type="match status" value="1"/>
</dbReference>
<proteinExistence type="predicted"/>
<keyword evidence="4" id="KW-1185">Reference proteome</keyword>
<protein>
    <submittedName>
        <fullName evidence="3">Outer membrane protein with beta-barrel domain</fullName>
    </submittedName>
</protein>
<dbReference type="EMBL" id="QKZR01000003">
    <property type="protein sequence ID" value="PZX39727.1"/>
    <property type="molecule type" value="Genomic_DNA"/>
</dbReference>